<evidence type="ECO:0000313" key="3">
    <source>
        <dbReference type="EMBL" id="KZE24985.1"/>
    </source>
</evidence>
<dbReference type="Gene3D" id="3.40.630.30">
    <property type="match status" value="1"/>
</dbReference>
<evidence type="ECO:0000256" key="1">
    <source>
        <dbReference type="SAM" id="MobiDB-lite"/>
    </source>
</evidence>
<gene>
    <name evidence="3" type="ORF">AVW16_03990</name>
</gene>
<dbReference type="PANTHER" id="PTHR43441">
    <property type="entry name" value="RIBOSOMAL-PROTEIN-SERINE ACETYLTRANSFERASE"/>
    <property type="match status" value="1"/>
</dbReference>
<dbReference type="AlphaFoldDB" id="A0A165EKB7"/>
<dbReference type="PANTHER" id="PTHR43441:SF2">
    <property type="entry name" value="FAMILY ACETYLTRANSFERASE, PUTATIVE (AFU_ORTHOLOGUE AFUA_7G00850)-RELATED"/>
    <property type="match status" value="1"/>
</dbReference>
<name>A0A165EKB7_9NEIS</name>
<dbReference type="Proteomes" id="UP000076625">
    <property type="component" value="Unassembled WGS sequence"/>
</dbReference>
<dbReference type="FunFam" id="3.40.630.30:FF:000047">
    <property type="entry name" value="Acetyltransferase, GNAT family"/>
    <property type="match status" value="1"/>
</dbReference>
<dbReference type="STRING" id="1452487.AVW16_03990"/>
<dbReference type="SUPFAM" id="SSF55729">
    <property type="entry name" value="Acyl-CoA N-acyltransferases (Nat)"/>
    <property type="match status" value="1"/>
</dbReference>
<organism evidence="3 4">
    <name type="scientific">Crenobacter luteus</name>
    <dbReference type="NCBI Taxonomy" id="1452487"/>
    <lineage>
        <taxon>Bacteria</taxon>
        <taxon>Pseudomonadati</taxon>
        <taxon>Pseudomonadota</taxon>
        <taxon>Betaproteobacteria</taxon>
        <taxon>Neisseriales</taxon>
        <taxon>Neisseriaceae</taxon>
        <taxon>Crenobacter</taxon>
    </lineage>
</organism>
<comment type="caution">
    <text evidence="3">The sequence shown here is derived from an EMBL/GenBank/DDBJ whole genome shotgun (WGS) entry which is preliminary data.</text>
</comment>
<accession>A0A165EKB7</accession>
<feature type="domain" description="N-acetyltransferase" evidence="2">
    <location>
        <begin position="46"/>
        <end position="191"/>
    </location>
</feature>
<sequence>MEHLNALGQPLGAPMPDWTPPPRPSRAPLEGRTVRLEPVEIARHAESLFAANTLDRDGAMWTYLPYGPFAHYADYRDWLTAYVGNDDPLFFAVVDSRSHEALGLAAYLRVDPDAGSIEIGHLAFSPRLQKSTPATEAVYLLLKEAFALGYRRVEWKCDALNAASRRAAERFGFTFEGVFRQHRVDKGRNRDTAWFAMLDGEWPALRHAYQAWLDPANFDETGRQRQSLGAMIAASRG</sequence>
<evidence type="ECO:0000259" key="2">
    <source>
        <dbReference type="PROSITE" id="PS51186"/>
    </source>
</evidence>
<dbReference type="PROSITE" id="PS51186">
    <property type="entry name" value="GNAT"/>
    <property type="match status" value="1"/>
</dbReference>
<keyword evidence="3" id="KW-0808">Transferase</keyword>
<proteinExistence type="predicted"/>
<dbReference type="InterPro" id="IPR000182">
    <property type="entry name" value="GNAT_dom"/>
</dbReference>
<dbReference type="GO" id="GO:0005737">
    <property type="term" value="C:cytoplasm"/>
    <property type="evidence" value="ECO:0007669"/>
    <property type="project" value="TreeGrafter"/>
</dbReference>
<protein>
    <submittedName>
        <fullName evidence="3">GNAT family acetyltransferase</fullName>
    </submittedName>
</protein>
<dbReference type="RefSeq" id="WP_066614931.1">
    <property type="nucleotide sequence ID" value="NZ_LQQU01000060.1"/>
</dbReference>
<dbReference type="InterPro" id="IPR051908">
    <property type="entry name" value="Ribosomal_N-acetyltransferase"/>
</dbReference>
<dbReference type="Pfam" id="PF13302">
    <property type="entry name" value="Acetyltransf_3"/>
    <property type="match status" value="1"/>
</dbReference>
<feature type="region of interest" description="Disordered" evidence="1">
    <location>
        <begin position="1"/>
        <end position="29"/>
    </location>
</feature>
<dbReference type="GO" id="GO:1990189">
    <property type="term" value="F:protein N-terminal-serine acetyltransferase activity"/>
    <property type="evidence" value="ECO:0007669"/>
    <property type="project" value="TreeGrafter"/>
</dbReference>
<dbReference type="OrthoDB" id="5295305at2"/>
<dbReference type="InterPro" id="IPR016181">
    <property type="entry name" value="Acyl_CoA_acyltransferase"/>
</dbReference>
<dbReference type="GO" id="GO:0008999">
    <property type="term" value="F:protein-N-terminal-alanine acetyltransferase activity"/>
    <property type="evidence" value="ECO:0007669"/>
    <property type="project" value="TreeGrafter"/>
</dbReference>
<keyword evidence="4" id="KW-1185">Reference proteome</keyword>
<evidence type="ECO:0000313" key="4">
    <source>
        <dbReference type="Proteomes" id="UP000076625"/>
    </source>
</evidence>
<reference evidence="4" key="1">
    <citation type="submission" date="2016-01" db="EMBL/GenBank/DDBJ databases">
        <title>Draft genome of Chromobacterium sp. F49.</title>
        <authorList>
            <person name="Hong K.W."/>
        </authorList>
    </citation>
    <scope>NUCLEOTIDE SEQUENCE [LARGE SCALE GENOMIC DNA]</scope>
    <source>
        <strain evidence="4">CN10</strain>
    </source>
</reference>
<dbReference type="EMBL" id="LQQU01000060">
    <property type="protein sequence ID" value="KZE24985.1"/>
    <property type="molecule type" value="Genomic_DNA"/>
</dbReference>